<dbReference type="Gene3D" id="2.40.170.20">
    <property type="entry name" value="TonB-dependent receptor, beta-barrel domain"/>
    <property type="match status" value="1"/>
</dbReference>
<keyword evidence="9 15" id="KW-0675">Receptor</keyword>
<dbReference type="InterPro" id="IPR036942">
    <property type="entry name" value="Beta-barrel_TonB_sf"/>
</dbReference>
<evidence type="ECO:0000259" key="13">
    <source>
        <dbReference type="Pfam" id="PF00593"/>
    </source>
</evidence>
<evidence type="ECO:0000313" key="16">
    <source>
        <dbReference type="Proteomes" id="UP001296776"/>
    </source>
</evidence>
<dbReference type="InterPro" id="IPR012910">
    <property type="entry name" value="Plug_dom"/>
</dbReference>
<evidence type="ECO:0000256" key="7">
    <source>
        <dbReference type="ARBA" id="ARBA00023077"/>
    </source>
</evidence>
<dbReference type="GO" id="GO:0009279">
    <property type="term" value="C:cell outer membrane"/>
    <property type="evidence" value="ECO:0007669"/>
    <property type="project" value="UniProtKB-SubCell"/>
</dbReference>
<keyword evidence="8 11" id="KW-0472">Membrane</keyword>
<keyword evidence="4 11" id="KW-1134">Transmembrane beta strand</keyword>
<dbReference type="AlphaFoldDB" id="A0AAJ0XCB4"/>
<proteinExistence type="inferred from homology"/>
<evidence type="ECO:0000256" key="5">
    <source>
        <dbReference type="ARBA" id="ARBA00022692"/>
    </source>
</evidence>
<evidence type="ECO:0000256" key="11">
    <source>
        <dbReference type="PROSITE-ProRule" id="PRU01360"/>
    </source>
</evidence>
<reference evidence="15" key="1">
    <citation type="submission" date="2017-08" db="EMBL/GenBank/DDBJ databases">
        <authorList>
            <person name="Imhoff J.F."/>
            <person name="Rahn T."/>
            <person name="Kuenzel S."/>
            <person name="Neulinger S.C."/>
        </authorList>
    </citation>
    <scope>NUCLEOTIDE SEQUENCE</scope>
    <source>
        <strain evidence="15">DSM 11080</strain>
    </source>
</reference>
<dbReference type="SUPFAM" id="SSF56935">
    <property type="entry name" value="Porins"/>
    <property type="match status" value="1"/>
</dbReference>
<dbReference type="PANTHER" id="PTHR30069">
    <property type="entry name" value="TONB-DEPENDENT OUTER MEMBRANE RECEPTOR"/>
    <property type="match status" value="1"/>
</dbReference>
<feature type="domain" description="TonB-dependent receptor plug" evidence="14">
    <location>
        <begin position="48"/>
        <end position="148"/>
    </location>
</feature>
<keyword evidence="7 12" id="KW-0798">TonB box</keyword>
<dbReference type="Pfam" id="PF07715">
    <property type="entry name" value="Plug"/>
    <property type="match status" value="1"/>
</dbReference>
<keyword evidence="6" id="KW-0732">Signal</keyword>
<dbReference type="InterPro" id="IPR000531">
    <property type="entry name" value="Beta-barrel_TonB"/>
</dbReference>
<accession>A0AAJ0XCB4</accession>
<reference evidence="15" key="2">
    <citation type="journal article" date="2020" name="Microorganisms">
        <title>Osmotic Adaptation and Compatible Solute Biosynthesis of Phototrophic Bacteria as Revealed from Genome Analyses.</title>
        <authorList>
            <person name="Imhoff J.F."/>
            <person name="Rahn T."/>
            <person name="Kunzel S."/>
            <person name="Keller A."/>
            <person name="Neulinger S.C."/>
        </authorList>
    </citation>
    <scope>NUCLEOTIDE SEQUENCE</scope>
    <source>
        <strain evidence="15">DSM 11080</strain>
    </source>
</reference>
<dbReference type="EMBL" id="NRSJ01000075">
    <property type="protein sequence ID" value="MBK1707253.1"/>
    <property type="molecule type" value="Genomic_DNA"/>
</dbReference>
<dbReference type="Gene3D" id="2.170.130.10">
    <property type="entry name" value="TonB-dependent receptor, plug domain"/>
    <property type="match status" value="1"/>
</dbReference>
<gene>
    <name evidence="15" type="ORF">CKO40_22650</name>
</gene>
<protein>
    <submittedName>
        <fullName evidence="15">Colicin I receptor</fullName>
    </submittedName>
</protein>
<evidence type="ECO:0000256" key="8">
    <source>
        <dbReference type="ARBA" id="ARBA00023136"/>
    </source>
</evidence>
<evidence type="ECO:0000256" key="10">
    <source>
        <dbReference type="ARBA" id="ARBA00023237"/>
    </source>
</evidence>
<dbReference type="GO" id="GO:0044718">
    <property type="term" value="P:siderophore transmembrane transport"/>
    <property type="evidence" value="ECO:0007669"/>
    <property type="project" value="TreeGrafter"/>
</dbReference>
<evidence type="ECO:0000256" key="6">
    <source>
        <dbReference type="ARBA" id="ARBA00022729"/>
    </source>
</evidence>
<dbReference type="PROSITE" id="PS52016">
    <property type="entry name" value="TONB_DEPENDENT_REC_3"/>
    <property type="match status" value="1"/>
</dbReference>
<feature type="domain" description="TonB-dependent receptor-like beta-barrel" evidence="13">
    <location>
        <begin position="262"/>
        <end position="674"/>
    </location>
</feature>
<keyword evidence="5 11" id="KW-0812">Transmembrane</keyword>
<evidence type="ECO:0000256" key="12">
    <source>
        <dbReference type="RuleBase" id="RU003357"/>
    </source>
</evidence>
<dbReference type="CDD" id="cd01347">
    <property type="entry name" value="ligand_gated_channel"/>
    <property type="match status" value="1"/>
</dbReference>
<dbReference type="Pfam" id="PF00593">
    <property type="entry name" value="TonB_dep_Rec_b-barrel"/>
    <property type="match status" value="1"/>
</dbReference>
<name>A0AAJ0XCB4_9GAMM</name>
<sequence length="699" mass="76759">MASTCLSAARADDPNAEGALELQSDVSAEIELPPVYVTTATRTREDITTAPAPIQLIDAAEVEAAQATTLRGLLDLAPNLHVSPNGRTLQIRGLGQSDTLYLLDGRRLTGEFSNSFELERLSAAMIERIEIIRGPASVLYGSDALGGVVNIITKQPAEGFEVDLDVQYGANDHGEADRTMVAGSLRGGDQTFGYSLYANHLQRQPYTEQETALIGVPRAGALTPPSQHPNGQIRRALPDRYPADVDYRDRAHVDTLGGKLDWQFNDAIALGLDVNYVQETRENAFISTRYRSNFEQQGKPVMVANMPARQENDNHRIDVAATLDWSPIEQLEFSYQLHYGHYDKDRAIFAIPYADLGYATRADSASSLNKTTMTQWVNDLLAVWRPTDGQTFTAGLEHRDNAVDSTAFDADNRQFSSAFLQHQWQVLPRLNLVYGGRYDDDSVGGSNLSLQAGGIYRLAPLARIRANYAQGFKAPQDRDLYVDQVNPRGIPMLGAKVIAPEFGKTRASDLDPETSETIEVGLAGDSARWGYQFTLFDTRVEDRIERVREGAGLQSYNSFRNLSAVHIQGVEAEGSLQLTGNLRARASATRFSIDNEDSDEPLLQTPETLANLALDFDPTPDWLLQLITTYTGEQHYTSTEGIETAAGYTLVNLKASYQPAGIAGLELYAGIDNLLDEAVDTGIGSDPGPFGYLGVRYRY</sequence>
<keyword evidence="10 11" id="KW-0998">Cell outer membrane</keyword>
<dbReference type="GO" id="GO:0015344">
    <property type="term" value="F:siderophore uptake transmembrane transporter activity"/>
    <property type="evidence" value="ECO:0007669"/>
    <property type="project" value="TreeGrafter"/>
</dbReference>
<evidence type="ECO:0000256" key="2">
    <source>
        <dbReference type="ARBA" id="ARBA00008143"/>
    </source>
</evidence>
<evidence type="ECO:0000259" key="14">
    <source>
        <dbReference type="Pfam" id="PF07715"/>
    </source>
</evidence>
<comment type="similarity">
    <text evidence="2">Belongs to the TonB-dependent receptor family. Hemoglobin/haptoglobin binding protein subfamily.</text>
</comment>
<dbReference type="PANTHER" id="PTHR30069:SF29">
    <property type="entry name" value="HEMOGLOBIN AND HEMOGLOBIN-HAPTOGLOBIN-BINDING PROTEIN 1-RELATED"/>
    <property type="match status" value="1"/>
</dbReference>
<dbReference type="Proteomes" id="UP001296776">
    <property type="component" value="Unassembled WGS sequence"/>
</dbReference>
<organism evidence="15 16">
    <name type="scientific">Halochromatium glycolicum</name>
    <dbReference type="NCBI Taxonomy" id="85075"/>
    <lineage>
        <taxon>Bacteria</taxon>
        <taxon>Pseudomonadati</taxon>
        <taxon>Pseudomonadota</taxon>
        <taxon>Gammaproteobacteria</taxon>
        <taxon>Chromatiales</taxon>
        <taxon>Chromatiaceae</taxon>
        <taxon>Halochromatium</taxon>
    </lineage>
</organism>
<evidence type="ECO:0000256" key="1">
    <source>
        <dbReference type="ARBA" id="ARBA00004571"/>
    </source>
</evidence>
<keyword evidence="3 11" id="KW-0813">Transport</keyword>
<evidence type="ECO:0000256" key="4">
    <source>
        <dbReference type="ARBA" id="ARBA00022452"/>
    </source>
</evidence>
<keyword evidence="16" id="KW-1185">Reference proteome</keyword>
<evidence type="ECO:0000313" key="15">
    <source>
        <dbReference type="EMBL" id="MBK1707253.1"/>
    </source>
</evidence>
<dbReference type="InterPro" id="IPR037066">
    <property type="entry name" value="Plug_dom_sf"/>
</dbReference>
<evidence type="ECO:0000256" key="3">
    <source>
        <dbReference type="ARBA" id="ARBA00022448"/>
    </source>
</evidence>
<evidence type="ECO:0000256" key="9">
    <source>
        <dbReference type="ARBA" id="ARBA00023170"/>
    </source>
</evidence>
<dbReference type="InterPro" id="IPR039426">
    <property type="entry name" value="TonB-dep_rcpt-like"/>
</dbReference>
<comment type="subcellular location">
    <subcellularLocation>
        <location evidence="1 11">Cell outer membrane</location>
        <topology evidence="1 11">Multi-pass membrane protein</topology>
    </subcellularLocation>
</comment>
<comment type="caution">
    <text evidence="15">The sequence shown here is derived from an EMBL/GenBank/DDBJ whole genome shotgun (WGS) entry which is preliminary data.</text>
</comment>